<dbReference type="AlphaFoldDB" id="A0A0R2FG24"/>
<sequence>MDYHGFESLFPEVDEKATVKQVKSFFEHTIPKMERYAHQNIIDIKSPVISDMPKGGQHGNSSEETIVKHLYAQQVLERTVQALGHCTDMSQKIIKRLYFSYNKPYDYQLMNDLGYGENRYYFYKNKAFLEFADAYYLDDLHIFKPDGKNKSQNHRRNTAE</sequence>
<evidence type="ECO:0000313" key="2">
    <source>
        <dbReference type="Proteomes" id="UP000051751"/>
    </source>
</evidence>
<name>A0A0R2FG24_9LACO</name>
<dbReference type="NCBIfam" id="TIGR01637">
    <property type="entry name" value="phage_arpU"/>
    <property type="match status" value="1"/>
</dbReference>
<reference evidence="1 2" key="1">
    <citation type="journal article" date="2015" name="Genome Announc.">
        <title>Expanding the biotechnology potential of lactobacilli through comparative genomics of 213 strains and associated genera.</title>
        <authorList>
            <person name="Sun Z."/>
            <person name="Harris H.M."/>
            <person name="McCann A."/>
            <person name="Guo C."/>
            <person name="Argimon S."/>
            <person name="Zhang W."/>
            <person name="Yang X."/>
            <person name="Jeffery I.B."/>
            <person name="Cooney J.C."/>
            <person name="Kagawa T.F."/>
            <person name="Liu W."/>
            <person name="Song Y."/>
            <person name="Salvetti E."/>
            <person name="Wrobel A."/>
            <person name="Rasinkangas P."/>
            <person name="Parkhill J."/>
            <person name="Rea M.C."/>
            <person name="O'Sullivan O."/>
            <person name="Ritari J."/>
            <person name="Douillard F.P."/>
            <person name="Paul Ross R."/>
            <person name="Yang R."/>
            <person name="Briner A.E."/>
            <person name="Felis G.E."/>
            <person name="de Vos W.M."/>
            <person name="Barrangou R."/>
            <person name="Klaenhammer T.R."/>
            <person name="Caufield P.W."/>
            <person name="Cui Y."/>
            <person name="Zhang H."/>
            <person name="O'Toole P.W."/>
        </authorList>
    </citation>
    <scope>NUCLEOTIDE SEQUENCE [LARGE SCALE GENOMIC DNA]</scope>
    <source>
        <strain evidence="1 2">ATCC BAA-66</strain>
    </source>
</reference>
<dbReference type="Proteomes" id="UP000051751">
    <property type="component" value="Unassembled WGS sequence"/>
</dbReference>
<evidence type="ECO:0000313" key="1">
    <source>
        <dbReference type="EMBL" id="KRN27166.1"/>
    </source>
</evidence>
<accession>A0A0R2FG24</accession>
<proteinExistence type="predicted"/>
<organism evidence="1 2">
    <name type="scientific">Lactobacillus selangorensis</name>
    <dbReference type="NCBI Taxonomy" id="81857"/>
    <lineage>
        <taxon>Bacteria</taxon>
        <taxon>Bacillati</taxon>
        <taxon>Bacillota</taxon>
        <taxon>Bacilli</taxon>
        <taxon>Lactobacillales</taxon>
        <taxon>Lactobacillaceae</taxon>
        <taxon>Lactobacillus</taxon>
    </lineage>
</organism>
<gene>
    <name evidence="1" type="ORF">IV38_GL000742</name>
</gene>
<comment type="caution">
    <text evidence="1">The sequence shown here is derived from an EMBL/GenBank/DDBJ whole genome shotgun (WGS) entry which is preliminary data.</text>
</comment>
<dbReference type="EMBL" id="JQAT01000012">
    <property type="protein sequence ID" value="KRN27166.1"/>
    <property type="molecule type" value="Genomic_DNA"/>
</dbReference>
<dbReference type="InterPro" id="IPR006524">
    <property type="entry name" value="ArpU-like"/>
</dbReference>
<dbReference type="RefSeq" id="WP_225427263.1">
    <property type="nucleotide sequence ID" value="NZ_JQAT01000012.1"/>
</dbReference>
<protein>
    <submittedName>
        <fullName evidence="1">Phage transcriptional regulator, ArpU family</fullName>
    </submittedName>
</protein>
<dbReference type="PATRIC" id="fig|81857.3.peg.747"/>